<evidence type="ECO:0000313" key="7">
    <source>
        <dbReference type="EMBL" id="TFY50541.1"/>
    </source>
</evidence>
<dbReference type="Proteomes" id="UP000298327">
    <property type="component" value="Unassembled WGS sequence"/>
</dbReference>
<feature type="compositionally biased region" description="Basic residues" evidence="5">
    <location>
        <begin position="45"/>
        <end position="60"/>
    </location>
</feature>
<dbReference type="InterPro" id="IPR017907">
    <property type="entry name" value="Znf_RING_CS"/>
</dbReference>
<name>A0A4Y9XMX8_9AGAM</name>
<evidence type="ECO:0000313" key="8">
    <source>
        <dbReference type="Proteomes" id="UP000298327"/>
    </source>
</evidence>
<dbReference type="Pfam" id="PF13445">
    <property type="entry name" value="zf-RING_UBOX"/>
    <property type="match status" value="1"/>
</dbReference>
<organism evidence="7 8">
    <name type="scientific">Dentipellis fragilis</name>
    <dbReference type="NCBI Taxonomy" id="205917"/>
    <lineage>
        <taxon>Eukaryota</taxon>
        <taxon>Fungi</taxon>
        <taxon>Dikarya</taxon>
        <taxon>Basidiomycota</taxon>
        <taxon>Agaricomycotina</taxon>
        <taxon>Agaricomycetes</taxon>
        <taxon>Russulales</taxon>
        <taxon>Hericiaceae</taxon>
        <taxon>Dentipellis</taxon>
    </lineage>
</organism>
<dbReference type="STRING" id="205917.A0A4Y9XMX8"/>
<dbReference type="GO" id="GO:0006301">
    <property type="term" value="P:DNA damage tolerance"/>
    <property type="evidence" value="ECO:0007669"/>
    <property type="project" value="InterPro"/>
</dbReference>
<accession>A0A4Y9XMX8</accession>
<dbReference type="AlphaFoldDB" id="A0A4Y9XMX8"/>
<evidence type="ECO:0000256" key="4">
    <source>
        <dbReference type="PROSITE-ProRule" id="PRU00175"/>
    </source>
</evidence>
<dbReference type="PROSITE" id="PS00518">
    <property type="entry name" value="ZF_RING_1"/>
    <property type="match status" value="1"/>
</dbReference>
<keyword evidence="8" id="KW-1185">Reference proteome</keyword>
<evidence type="ECO:0000256" key="1">
    <source>
        <dbReference type="ARBA" id="ARBA00022723"/>
    </source>
</evidence>
<protein>
    <recommendedName>
        <fullName evidence="6">RING-type domain-containing protein</fullName>
    </recommendedName>
</protein>
<feature type="region of interest" description="Disordered" evidence="5">
    <location>
        <begin position="266"/>
        <end position="308"/>
    </location>
</feature>
<dbReference type="InterPro" id="IPR039577">
    <property type="entry name" value="Rad18"/>
</dbReference>
<dbReference type="Gene3D" id="3.30.40.10">
    <property type="entry name" value="Zinc/RING finger domain, C3HC4 (zinc finger)"/>
    <property type="match status" value="1"/>
</dbReference>
<dbReference type="InterPro" id="IPR027370">
    <property type="entry name" value="Znf-RING_euk"/>
</dbReference>
<gene>
    <name evidence="7" type="ORF">EVG20_g11459</name>
</gene>
<evidence type="ECO:0000259" key="6">
    <source>
        <dbReference type="PROSITE" id="PS50089"/>
    </source>
</evidence>
<sequence>MPATRSAATVARSPEPYNKTSHSAPRILDSDVIIISSDEEDAVAPKRRAAPRTSSKNKTRAQKEVIDITSTPSDKTRKGESSRSAAQAKAKADAKEIARQKEALALYEKELERSKAEITKLKSELASEKEKAKGKATSSGGSSIPTDSLDDLATCEICTCIMWKPATLPDCGHTFCQSCLTDWFSTILAQHLTAHPHYNPNHPPPRVGPELLNALPQALHPYILTVMQNNSHPPYTCPTCRVAVRNRPVEVFALKNLVHTVAEAKGERPPPSVAVPAPVAGRATRGRAAPPPPPRRAENPWDGFFGKN</sequence>
<feature type="compositionally biased region" description="Low complexity" evidence="5">
    <location>
        <begin position="274"/>
        <end position="288"/>
    </location>
</feature>
<dbReference type="GO" id="GO:0061630">
    <property type="term" value="F:ubiquitin protein ligase activity"/>
    <property type="evidence" value="ECO:0007669"/>
    <property type="project" value="InterPro"/>
</dbReference>
<feature type="region of interest" description="Disordered" evidence="5">
    <location>
        <begin position="1"/>
        <end position="24"/>
    </location>
</feature>
<feature type="domain" description="RING-type" evidence="6">
    <location>
        <begin position="155"/>
        <end position="241"/>
    </location>
</feature>
<dbReference type="GO" id="GO:0008270">
    <property type="term" value="F:zinc ion binding"/>
    <property type="evidence" value="ECO:0007669"/>
    <property type="project" value="UniProtKB-KW"/>
</dbReference>
<keyword evidence="2 4" id="KW-0863">Zinc-finger</keyword>
<dbReference type="EMBL" id="SEOQ01001789">
    <property type="protein sequence ID" value="TFY50541.1"/>
    <property type="molecule type" value="Genomic_DNA"/>
</dbReference>
<reference evidence="7 8" key="1">
    <citation type="submission" date="2019-02" db="EMBL/GenBank/DDBJ databases">
        <title>Genome sequencing of the rare red list fungi Dentipellis fragilis.</title>
        <authorList>
            <person name="Buettner E."/>
            <person name="Kellner H."/>
        </authorList>
    </citation>
    <scope>NUCLEOTIDE SEQUENCE [LARGE SCALE GENOMIC DNA]</scope>
    <source>
        <strain evidence="7 8">DSM 105465</strain>
    </source>
</reference>
<dbReference type="PANTHER" id="PTHR14134:SF3">
    <property type="entry name" value="RING-CH-TYPE DOMAIN-CONTAINING PROTEIN"/>
    <property type="match status" value="1"/>
</dbReference>
<keyword evidence="3" id="KW-0862">Zinc</keyword>
<feature type="compositionally biased region" description="Basic and acidic residues" evidence="5">
    <location>
        <begin position="124"/>
        <end position="133"/>
    </location>
</feature>
<dbReference type="PROSITE" id="PS50089">
    <property type="entry name" value="ZF_RING_2"/>
    <property type="match status" value="1"/>
</dbReference>
<dbReference type="InterPro" id="IPR013083">
    <property type="entry name" value="Znf_RING/FYVE/PHD"/>
</dbReference>
<feature type="region of interest" description="Disordered" evidence="5">
    <location>
        <begin position="38"/>
        <end position="93"/>
    </location>
</feature>
<feature type="region of interest" description="Disordered" evidence="5">
    <location>
        <begin position="124"/>
        <end position="145"/>
    </location>
</feature>
<dbReference type="SUPFAM" id="SSF57850">
    <property type="entry name" value="RING/U-box"/>
    <property type="match status" value="1"/>
</dbReference>
<evidence type="ECO:0000256" key="5">
    <source>
        <dbReference type="SAM" id="MobiDB-lite"/>
    </source>
</evidence>
<dbReference type="OrthoDB" id="3219336at2759"/>
<dbReference type="SMART" id="SM00184">
    <property type="entry name" value="RING"/>
    <property type="match status" value="1"/>
</dbReference>
<dbReference type="InterPro" id="IPR001841">
    <property type="entry name" value="Znf_RING"/>
</dbReference>
<evidence type="ECO:0000256" key="3">
    <source>
        <dbReference type="ARBA" id="ARBA00022833"/>
    </source>
</evidence>
<evidence type="ECO:0000256" key="2">
    <source>
        <dbReference type="ARBA" id="ARBA00022771"/>
    </source>
</evidence>
<keyword evidence="1" id="KW-0479">Metal-binding</keyword>
<dbReference type="GO" id="GO:0006513">
    <property type="term" value="P:protein monoubiquitination"/>
    <property type="evidence" value="ECO:0007669"/>
    <property type="project" value="InterPro"/>
</dbReference>
<dbReference type="GO" id="GO:0003697">
    <property type="term" value="F:single-stranded DNA binding"/>
    <property type="evidence" value="ECO:0007669"/>
    <property type="project" value="InterPro"/>
</dbReference>
<proteinExistence type="predicted"/>
<comment type="caution">
    <text evidence="7">The sequence shown here is derived from an EMBL/GenBank/DDBJ whole genome shotgun (WGS) entry which is preliminary data.</text>
</comment>
<dbReference type="PANTHER" id="PTHR14134">
    <property type="entry name" value="E3 UBIQUITIN-PROTEIN LIGASE RAD18"/>
    <property type="match status" value="1"/>
</dbReference>